<dbReference type="Proteomes" id="UP001596109">
    <property type="component" value="Unassembled WGS sequence"/>
</dbReference>
<dbReference type="InterPro" id="IPR002563">
    <property type="entry name" value="Flavin_Rdtase-like_dom"/>
</dbReference>
<dbReference type="GO" id="GO:0016491">
    <property type="term" value="F:oxidoreductase activity"/>
    <property type="evidence" value="ECO:0007669"/>
    <property type="project" value="UniProtKB-KW"/>
</dbReference>
<dbReference type="Gene3D" id="2.30.110.10">
    <property type="entry name" value="Electron Transport, Fmn-binding Protein, Chain A"/>
    <property type="match status" value="1"/>
</dbReference>
<proteinExistence type="inferred from homology"/>
<accession>A0ABW0TQ87</accession>
<dbReference type="InterPro" id="IPR012349">
    <property type="entry name" value="Split_barrel_FMN-bd"/>
</dbReference>
<evidence type="ECO:0000259" key="3">
    <source>
        <dbReference type="SMART" id="SM00903"/>
    </source>
</evidence>
<organism evidence="4 5">
    <name type="scientific">Sporosarcina soli</name>
    <dbReference type="NCBI Taxonomy" id="334736"/>
    <lineage>
        <taxon>Bacteria</taxon>
        <taxon>Bacillati</taxon>
        <taxon>Bacillota</taxon>
        <taxon>Bacilli</taxon>
        <taxon>Bacillales</taxon>
        <taxon>Caryophanaceae</taxon>
        <taxon>Sporosarcina</taxon>
    </lineage>
</organism>
<comment type="similarity">
    <text evidence="1">Belongs to the non-flavoprotein flavin reductase family.</text>
</comment>
<evidence type="ECO:0000313" key="5">
    <source>
        <dbReference type="Proteomes" id="UP001596109"/>
    </source>
</evidence>
<feature type="domain" description="Flavin reductase like" evidence="3">
    <location>
        <begin position="15"/>
        <end position="159"/>
    </location>
</feature>
<dbReference type="Pfam" id="PF01613">
    <property type="entry name" value="Flavin_Reduct"/>
    <property type="match status" value="1"/>
</dbReference>
<dbReference type="SMART" id="SM00903">
    <property type="entry name" value="Flavin_Reduct"/>
    <property type="match status" value="1"/>
</dbReference>
<dbReference type="EMBL" id="JBHSNO010000008">
    <property type="protein sequence ID" value="MFC5590548.1"/>
    <property type="molecule type" value="Genomic_DNA"/>
</dbReference>
<keyword evidence="2 4" id="KW-0560">Oxidoreductase</keyword>
<gene>
    <name evidence="4" type="ORF">ACFPRA_16705</name>
</gene>
<dbReference type="PANTHER" id="PTHR30466">
    <property type="entry name" value="FLAVIN REDUCTASE"/>
    <property type="match status" value="1"/>
</dbReference>
<sequence length="167" mass="18895">MIVKKQKVDLYKEIMGGYPTGVTIITTKDKDNNPVGMTANSFVSVSIEPLMISWCIDKGSRRYETFKNVDSFAVNILSGEQKDACNIFASKQEKDSFSKVEWGPSSNDLPILKNVYGALECKKVQQIDAGDHLILIGEVIDMKKNDIDPMLYYRRNIGFIPEKWADF</sequence>
<protein>
    <submittedName>
        <fullName evidence="4">Flavin reductase family protein</fullName>
        <ecNumber evidence="4">1.-.-.-</ecNumber>
    </submittedName>
</protein>
<reference evidence="5" key="1">
    <citation type="journal article" date="2019" name="Int. J. Syst. Evol. Microbiol.">
        <title>The Global Catalogue of Microorganisms (GCM) 10K type strain sequencing project: providing services to taxonomists for standard genome sequencing and annotation.</title>
        <authorList>
            <consortium name="The Broad Institute Genomics Platform"/>
            <consortium name="The Broad Institute Genome Sequencing Center for Infectious Disease"/>
            <person name="Wu L."/>
            <person name="Ma J."/>
        </authorList>
    </citation>
    <scope>NUCLEOTIDE SEQUENCE [LARGE SCALE GENOMIC DNA]</scope>
    <source>
        <strain evidence="5">CGMCC 4.1434</strain>
    </source>
</reference>
<dbReference type="PANTHER" id="PTHR30466:SF11">
    <property type="entry name" value="FLAVIN-DEPENDENT MONOOXYGENASE, REDUCTASE SUBUNIT HSAB"/>
    <property type="match status" value="1"/>
</dbReference>
<dbReference type="EC" id="1.-.-.-" evidence="4"/>
<name>A0ABW0TQ87_9BACL</name>
<keyword evidence="5" id="KW-1185">Reference proteome</keyword>
<dbReference type="RefSeq" id="WP_381437197.1">
    <property type="nucleotide sequence ID" value="NZ_JBHSNO010000008.1"/>
</dbReference>
<dbReference type="InterPro" id="IPR050268">
    <property type="entry name" value="NADH-dep_flavin_reductase"/>
</dbReference>
<comment type="caution">
    <text evidence="4">The sequence shown here is derived from an EMBL/GenBank/DDBJ whole genome shotgun (WGS) entry which is preliminary data.</text>
</comment>
<evidence type="ECO:0000256" key="2">
    <source>
        <dbReference type="ARBA" id="ARBA00023002"/>
    </source>
</evidence>
<evidence type="ECO:0000313" key="4">
    <source>
        <dbReference type="EMBL" id="MFC5590548.1"/>
    </source>
</evidence>
<dbReference type="SUPFAM" id="SSF50475">
    <property type="entry name" value="FMN-binding split barrel"/>
    <property type="match status" value="1"/>
</dbReference>
<evidence type="ECO:0000256" key="1">
    <source>
        <dbReference type="ARBA" id="ARBA00008898"/>
    </source>
</evidence>